<dbReference type="PANTHER" id="PTHR39465">
    <property type="entry name" value="DNA LIGASE D, 3'-PHOSPHOESTERASE DOMAIN"/>
    <property type="match status" value="1"/>
</dbReference>
<dbReference type="PANTHER" id="PTHR39465:SF1">
    <property type="entry name" value="DNA LIGASE D 3'-PHOSPHOESTERASE DOMAIN-CONTAINING PROTEIN"/>
    <property type="match status" value="1"/>
</dbReference>
<proteinExistence type="predicted"/>
<comment type="caution">
    <text evidence="2">The sequence shown here is derived from an EMBL/GenBank/DDBJ whole genome shotgun (WGS) entry which is preliminary data.</text>
</comment>
<evidence type="ECO:0000313" key="2">
    <source>
        <dbReference type="EMBL" id="HGI42911.1"/>
    </source>
</evidence>
<reference evidence="2" key="1">
    <citation type="journal article" date="2020" name="mSystems">
        <title>Genome- and Community-Level Interaction Insights into Carbon Utilization and Element Cycling Functions of Hydrothermarchaeota in Hydrothermal Sediment.</title>
        <authorList>
            <person name="Zhou Z."/>
            <person name="Liu Y."/>
            <person name="Xu W."/>
            <person name="Pan J."/>
            <person name="Luo Z.H."/>
            <person name="Li M."/>
        </authorList>
    </citation>
    <scope>NUCLEOTIDE SEQUENCE [LARGE SCALE GENOMIC DNA]</scope>
    <source>
        <strain evidence="2">SpSt-735</strain>
    </source>
</reference>
<feature type="domain" description="DNA ligase D 3'-phosphoesterase" evidence="1">
    <location>
        <begin position="40"/>
        <end position="140"/>
    </location>
</feature>
<dbReference type="AlphaFoldDB" id="A0A7C4FDT9"/>
<name>A0A7C4FDT9_THEPE</name>
<evidence type="ECO:0000259" key="1">
    <source>
        <dbReference type="Pfam" id="PF13298"/>
    </source>
</evidence>
<dbReference type="InterPro" id="IPR014144">
    <property type="entry name" value="LigD_PE_domain"/>
</dbReference>
<protein>
    <recommendedName>
        <fullName evidence="1">DNA ligase D 3'-phosphoesterase domain-containing protein</fullName>
    </recommendedName>
</protein>
<organism evidence="2">
    <name type="scientific">Thermofilum pendens</name>
    <dbReference type="NCBI Taxonomy" id="2269"/>
    <lineage>
        <taxon>Archaea</taxon>
        <taxon>Thermoproteota</taxon>
        <taxon>Thermoprotei</taxon>
        <taxon>Thermofilales</taxon>
        <taxon>Thermofilaceae</taxon>
        <taxon>Thermofilum</taxon>
    </lineage>
</organism>
<gene>
    <name evidence="2" type="ORF">ENV17_00800</name>
</gene>
<sequence length="151" mass="17649">MQEESHSTHNIFVCSTPANQGFLSVPREEIHVVRHRFAVHEHNARRAGLHYDLRLEMSGVLKDWAFRKPPPLEPGVKRYGVQQEDHDLHWLDFEGEMKEGYGAGTMKIWDKGEYEVLEMTPEKAVLVFYGSKLKGKYVMLKFKDGWLFFKV</sequence>
<dbReference type="Pfam" id="PF13298">
    <property type="entry name" value="LigD_N"/>
    <property type="match status" value="1"/>
</dbReference>
<accession>A0A7C4FDT9</accession>
<dbReference type="EMBL" id="DTFI01000017">
    <property type="protein sequence ID" value="HGI42911.1"/>
    <property type="molecule type" value="Genomic_DNA"/>
</dbReference>